<accession>A0A9D2B891</accession>
<dbReference type="Gene3D" id="3.40.50.300">
    <property type="entry name" value="P-loop containing nucleotide triphosphate hydrolases"/>
    <property type="match status" value="1"/>
</dbReference>
<evidence type="ECO:0000256" key="4">
    <source>
        <dbReference type="ARBA" id="ARBA00022840"/>
    </source>
</evidence>
<dbReference type="SUPFAM" id="SSF52540">
    <property type="entry name" value="P-loop containing nucleoside triphosphate hydrolases"/>
    <property type="match status" value="1"/>
</dbReference>
<dbReference type="PROSITE" id="PS50893">
    <property type="entry name" value="ABC_TRANSPORTER_2"/>
    <property type="match status" value="1"/>
</dbReference>
<dbReference type="Pfam" id="PF00005">
    <property type="entry name" value="ABC_tran"/>
    <property type="match status" value="1"/>
</dbReference>
<dbReference type="PANTHER" id="PTHR43335:SF4">
    <property type="entry name" value="ABC TRANSPORTER, ATP-BINDING PROTEIN"/>
    <property type="match status" value="1"/>
</dbReference>
<evidence type="ECO:0000256" key="3">
    <source>
        <dbReference type="ARBA" id="ARBA00022741"/>
    </source>
</evidence>
<dbReference type="GO" id="GO:0016887">
    <property type="term" value="F:ATP hydrolysis activity"/>
    <property type="evidence" value="ECO:0007669"/>
    <property type="project" value="InterPro"/>
</dbReference>
<keyword evidence="3" id="KW-0547">Nucleotide-binding</keyword>
<sequence>MNVLELSHVSKSFGSKKVLNDLNFCVPEHVIFGFIGKNGSGKTTTMQMICGLIPIDQGEIFVCGDPVSFGSSKGNAYIGYLPDVPQFYDFMTPREYLTLCGQISQIPKDILTKRIESYLDMVQLLPDRQKIKGFSRGMKQRLGIVQALLNHPKLLICDEPTSALDPVGRKEILDILMTIKEHTTVLFSTHILSDVERICDHTALLHQGEIQFLKTREEMKSLQKEADLEVWFRTPEDLTKFQSEFPGGKPTGSHSLLFSQKDETYILLLMESLVRQQIAVEKIERMEYSLEDLFFETIGNGGKSS</sequence>
<protein>
    <submittedName>
        <fullName evidence="6">ABC transporter ATP-binding protein</fullName>
    </submittedName>
</protein>
<proteinExistence type="inferred from homology"/>
<dbReference type="InterPro" id="IPR003439">
    <property type="entry name" value="ABC_transporter-like_ATP-bd"/>
</dbReference>
<gene>
    <name evidence="6" type="ORF">H9735_01020</name>
</gene>
<dbReference type="InterPro" id="IPR003593">
    <property type="entry name" value="AAA+_ATPase"/>
</dbReference>
<organism evidence="6 7">
    <name type="scientific">Candidatus Anaerostipes excrementavium</name>
    <dbReference type="NCBI Taxonomy" id="2838463"/>
    <lineage>
        <taxon>Bacteria</taxon>
        <taxon>Bacillati</taxon>
        <taxon>Bacillota</taxon>
        <taxon>Clostridia</taxon>
        <taxon>Lachnospirales</taxon>
        <taxon>Lachnospiraceae</taxon>
        <taxon>Anaerostipes</taxon>
    </lineage>
</organism>
<reference evidence="6" key="1">
    <citation type="journal article" date="2021" name="PeerJ">
        <title>Extensive microbial diversity within the chicken gut microbiome revealed by metagenomics and culture.</title>
        <authorList>
            <person name="Gilroy R."/>
            <person name="Ravi A."/>
            <person name="Getino M."/>
            <person name="Pursley I."/>
            <person name="Horton D.L."/>
            <person name="Alikhan N.F."/>
            <person name="Baker D."/>
            <person name="Gharbi K."/>
            <person name="Hall N."/>
            <person name="Watson M."/>
            <person name="Adriaenssens E.M."/>
            <person name="Foster-Nyarko E."/>
            <person name="Jarju S."/>
            <person name="Secka A."/>
            <person name="Antonio M."/>
            <person name="Oren A."/>
            <person name="Chaudhuri R.R."/>
            <person name="La Ragione R."/>
            <person name="Hildebrand F."/>
            <person name="Pallen M.J."/>
        </authorList>
    </citation>
    <scope>NUCLEOTIDE SEQUENCE</scope>
    <source>
        <strain evidence="6">CHK191-13928</strain>
    </source>
</reference>
<feature type="domain" description="ABC transporter" evidence="5">
    <location>
        <begin position="4"/>
        <end position="232"/>
    </location>
</feature>
<evidence type="ECO:0000313" key="6">
    <source>
        <dbReference type="EMBL" id="HIX66686.1"/>
    </source>
</evidence>
<reference evidence="6" key="2">
    <citation type="submission" date="2021-04" db="EMBL/GenBank/DDBJ databases">
        <authorList>
            <person name="Gilroy R."/>
        </authorList>
    </citation>
    <scope>NUCLEOTIDE SEQUENCE</scope>
    <source>
        <strain evidence="6">CHK191-13928</strain>
    </source>
</reference>
<dbReference type="AlphaFoldDB" id="A0A9D2B891"/>
<keyword evidence="2" id="KW-0813">Transport</keyword>
<comment type="similarity">
    <text evidence="1">Belongs to the ABC transporter superfamily.</text>
</comment>
<dbReference type="SMART" id="SM00382">
    <property type="entry name" value="AAA"/>
    <property type="match status" value="1"/>
</dbReference>
<comment type="caution">
    <text evidence="6">The sequence shown here is derived from an EMBL/GenBank/DDBJ whole genome shotgun (WGS) entry which is preliminary data.</text>
</comment>
<dbReference type="PANTHER" id="PTHR43335">
    <property type="entry name" value="ABC TRANSPORTER, ATP-BINDING PROTEIN"/>
    <property type="match status" value="1"/>
</dbReference>
<dbReference type="InterPro" id="IPR027417">
    <property type="entry name" value="P-loop_NTPase"/>
</dbReference>
<evidence type="ECO:0000256" key="1">
    <source>
        <dbReference type="ARBA" id="ARBA00005417"/>
    </source>
</evidence>
<dbReference type="CDD" id="cd03230">
    <property type="entry name" value="ABC_DR_subfamily_A"/>
    <property type="match status" value="1"/>
</dbReference>
<dbReference type="EMBL" id="DXEM01000004">
    <property type="protein sequence ID" value="HIX66686.1"/>
    <property type="molecule type" value="Genomic_DNA"/>
</dbReference>
<evidence type="ECO:0000259" key="5">
    <source>
        <dbReference type="PROSITE" id="PS50893"/>
    </source>
</evidence>
<name>A0A9D2B891_9FIRM</name>
<evidence type="ECO:0000313" key="7">
    <source>
        <dbReference type="Proteomes" id="UP000886721"/>
    </source>
</evidence>
<dbReference type="Proteomes" id="UP000886721">
    <property type="component" value="Unassembled WGS sequence"/>
</dbReference>
<dbReference type="GO" id="GO:0005524">
    <property type="term" value="F:ATP binding"/>
    <property type="evidence" value="ECO:0007669"/>
    <property type="project" value="UniProtKB-KW"/>
</dbReference>
<keyword evidence="4 6" id="KW-0067">ATP-binding</keyword>
<evidence type="ECO:0000256" key="2">
    <source>
        <dbReference type="ARBA" id="ARBA00022448"/>
    </source>
</evidence>